<protein>
    <submittedName>
        <fullName evidence="1">Uncharacterized protein</fullName>
    </submittedName>
</protein>
<dbReference type="EMBL" id="BART01011772">
    <property type="protein sequence ID" value="GAG88762.1"/>
    <property type="molecule type" value="Genomic_DNA"/>
</dbReference>
<feature type="non-terminal residue" evidence="1">
    <location>
        <position position="1"/>
    </location>
</feature>
<comment type="caution">
    <text evidence="1">The sequence shown here is derived from an EMBL/GenBank/DDBJ whole genome shotgun (WGS) entry which is preliminary data.</text>
</comment>
<accession>X1C604</accession>
<gene>
    <name evidence="1" type="ORF">S01H4_24893</name>
</gene>
<dbReference type="AlphaFoldDB" id="X1C604"/>
<reference evidence="1" key="1">
    <citation type="journal article" date="2014" name="Front. Microbiol.">
        <title>High frequency of phylogenetically diverse reductive dehalogenase-homologous genes in deep subseafloor sedimentary metagenomes.</title>
        <authorList>
            <person name="Kawai M."/>
            <person name="Futagami T."/>
            <person name="Toyoda A."/>
            <person name="Takaki Y."/>
            <person name="Nishi S."/>
            <person name="Hori S."/>
            <person name="Arai W."/>
            <person name="Tsubouchi T."/>
            <person name="Morono Y."/>
            <person name="Uchiyama I."/>
            <person name="Ito T."/>
            <person name="Fujiyama A."/>
            <person name="Inagaki F."/>
            <person name="Takami H."/>
        </authorList>
    </citation>
    <scope>NUCLEOTIDE SEQUENCE</scope>
    <source>
        <strain evidence="1">Expedition CK06-06</strain>
    </source>
</reference>
<organism evidence="1">
    <name type="scientific">marine sediment metagenome</name>
    <dbReference type="NCBI Taxonomy" id="412755"/>
    <lineage>
        <taxon>unclassified sequences</taxon>
        <taxon>metagenomes</taxon>
        <taxon>ecological metagenomes</taxon>
    </lineage>
</organism>
<name>X1C604_9ZZZZ</name>
<sequence>KYLKREELMMIERELKSRTCFNCDKILDIFAFSKEYDALKIKEIEETWLNPEFALFCSRLCEKQYYKKRINKS</sequence>
<proteinExistence type="predicted"/>
<evidence type="ECO:0000313" key="1">
    <source>
        <dbReference type="EMBL" id="GAG88762.1"/>
    </source>
</evidence>